<organism evidence="1 2">
    <name type="scientific">Rhipicephalus sanguineus</name>
    <name type="common">Brown dog tick</name>
    <name type="synonym">Ixodes sanguineus</name>
    <dbReference type="NCBI Taxonomy" id="34632"/>
    <lineage>
        <taxon>Eukaryota</taxon>
        <taxon>Metazoa</taxon>
        <taxon>Ecdysozoa</taxon>
        <taxon>Arthropoda</taxon>
        <taxon>Chelicerata</taxon>
        <taxon>Arachnida</taxon>
        <taxon>Acari</taxon>
        <taxon>Parasitiformes</taxon>
        <taxon>Ixodida</taxon>
        <taxon>Ixodoidea</taxon>
        <taxon>Ixodidae</taxon>
        <taxon>Rhipicephalinae</taxon>
        <taxon>Rhipicephalus</taxon>
        <taxon>Rhipicephalus</taxon>
    </lineage>
</organism>
<gene>
    <name evidence="1" type="ORF">HPB52_011490</name>
</gene>
<keyword evidence="2" id="KW-1185">Reference proteome</keyword>
<reference evidence="1" key="2">
    <citation type="submission" date="2021-09" db="EMBL/GenBank/DDBJ databases">
        <authorList>
            <person name="Jia N."/>
            <person name="Wang J."/>
            <person name="Shi W."/>
            <person name="Du L."/>
            <person name="Sun Y."/>
            <person name="Zhan W."/>
            <person name="Jiang J."/>
            <person name="Wang Q."/>
            <person name="Zhang B."/>
            <person name="Ji P."/>
            <person name="Sakyi L.B."/>
            <person name="Cui X."/>
            <person name="Yuan T."/>
            <person name="Jiang B."/>
            <person name="Yang W."/>
            <person name="Lam T.T.-Y."/>
            <person name="Chang Q."/>
            <person name="Ding S."/>
            <person name="Wang X."/>
            <person name="Zhu J."/>
            <person name="Ruan X."/>
            <person name="Zhao L."/>
            <person name="Wei J."/>
            <person name="Que T."/>
            <person name="Du C."/>
            <person name="Cheng J."/>
            <person name="Dai P."/>
            <person name="Han X."/>
            <person name="Huang E."/>
            <person name="Gao Y."/>
            <person name="Liu J."/>
            <person name="Shao H."/>
            <person name="Ye R."/>
            <person name="Li L."/>
            <person name="Wei W."/>
            <person name="Wang X."/>
            <person name="Wang C."/>
            <person name="Huo Q."/>
            <person name="Li W."/>
            <person name="Guo W."/>
            <person name="Chen H."/>
            <person name="Chen S."/>
            <person name="Zhou L."/>
            <person name="Zhou L."/>
            <person name="Ni X."/>
            <person name="Tian J."/>
            <person name="Zhou Y."/>
            <person name="Sheng Y."/>
            <person name="Liu T."/>
            <person name="Pan Y."/>
            <person name="Xia L."/>
            <person name="Li J."/>
            <person name="Zhao F."/>
            <person name="Cao W."/>
        </authorList>
    </citation>
    <scope>NUCLEOTIDE SEQUENCE</scope>
    <source>
        <strain evidence="1">Rsan-2018</strain>
        <tissue evidence="1">Larvae</tissue>
    </source>
</reference>
<name>A0A9D4Q6T4_RHISA</name>
<sequence>MQRKDAFCAEAVIHRTRKRPSTTPKAVVCGRHFGNDCIERSFQITVSGVVNEIARENPRLRIQPDADRHLNDGSEMSSWWTLSCAPQSTIARGVFTLISSRVHRKNIPIPTTHTLLQDQCVQRRTNTPIAMPK</sequence>
<dbReference type="AlphaFoldDB" id="A0A9D4Q6T4"/>
<comment type="caution">
    <text evidence="1">The sequence shown here is derived from an EMBL/GenBank/DDBJ whole genome shotgun (WGS) entry which is preliminary data.</text>
</comment>
<reference evidence="1" key="1">
    <citation type="journal article" date="2020" name="Cell">
        <title>Large-Scale Comparative Analyses of Tick Genomes Elucidate Their Genetic Diversity and Vector Capacities.</title>
        <authorList>
            <consortium name="Tick Genome and Microbiome Consortium (TIGMIC)"/>
            <person name="Jia N."/>
            <person name="Wang J."/>
            <person name="Shi W."/>
            <person name="Du L."/>
            <person name="Sun Y."/>
            <person name="Zhan W."/>
            <person name="Jiang J.F."/>
            <person name="Wang Q."/>
            <person name="Zhang B."/>
            <person name="Ji P."/>
            <person name="Bell-Sakyi L."/>
            <person name="Cui X.M."/>
            <person name="Yuan T.T."/>
            <person name="Jiang B.G."/>
            <person name="Yang W.F."/>
            <person name="Lam T.T."/>
            <person name="Chang Q.C."/>
            <person name="Ding S.J."/>
            <person name="Wang X.J."/>
            <person name="Zhu J.G."/>
            <person name="Ruan X.D."/>
            <person name="Zhao L."/>
            <person name="Wei J.T."/>
            <person name="Ye R.Z."/>
            <person name="Que T.C."/>
            <person name="Du C.H."/>
            <person name="Zhou Y.H."/>
            <person name="Cheng J.X."/>
            <person name="Dai P.F."/>
            <person name="Guo W.B."/>
            <person name="Han X.H."/>
            <person name="Huang E.J."/>
            <person name="Li L.F."/>
            <person name="Wei W."/>
            <person name="Gao Y.C."/>
            <person name="Liu J.Z."/>
            <person name="Shao H.Z."/>
            <person name="Wang X."/>
            <person name="Wang C.C."/>
            <person name="Yang T.C."/>
            <person name="Huo Q.B."/>
            <person name="Li W."/>
            <person name="Chen H.Y."/>
            <person name="Chen S.E."/>
            <person name="Zhou L.G."/>
            <person name="Ni X.B."/>
            <person name="Tian J.H."/>
            <person name="Sheng Y."/>
            <person name="Liu T."/>
            <person name="Pan Y.S."/>
            <person name="Xia L.Y."/>
            <person name="Li J."/>
            <person name="Zhao F."/>
            <person name="Cao W.C."/>
        </authorList>
    </citation>
    <scope>NUCLEOTIDE SEQUENCE</scope>
    <source>
        <strain evidence="1">Rsan-2018</strain>
    </source>
</reference>
<dbReference type="Proteomes" id="UP000821837">
    <property type="component" value="Unassembled WGS sequence"/>
</dbReference>
<dbReference type="EMBL" id="JABSTV010001248">
    <property type="protein sequence ID" value="KAH7968816.1"/>
    <property type="molecule type" value="Genomic_DNA"/>
</dbReference>
<evidence type="ECO:0000313" key="1">
    <source>
        <dbReference type="EMBL" id="KAH7968816.1"/>
    </source>
</evidence>
<evidence type="ECO:0000313" key="2">
    <source>
        <dbReference type="Proteomes" id="UP000821837"/>
    </source>
</evidence>
<protein>
    <recommendedName>
        <fullName evidence="3">THAP-type domain-containing protein</fullName>
    </recommendedName>
</protein>
<evidence type="ECO:0008006" key="3">
    <source>
        <dbReference type="Google" id="ProtNLM"/>
    </source>
</evidence>
<proteinExistence type="predicted"/>
<accession>A0A9D4Q6T4</accession>